<dbReference type="Proteomes" id="UP000264141">
    <property type="component" value="Unassembled WGS sequence"/>
</dbReference>
<dbReference type="AlphaFoldDB" id="A0A3D1JIN7"/>
<dbReference type="PRINTS" id="PR01713">
    <property type="entry name" value="NUCEPIMERASE"/>
</dbReference>
<dbReference type="RefSeq" id="WP_062188768.1">
    <property type="nucleotide sequence ID" value="NZ_DF967965.1"/>
</dbReference>
<feature type="domain" description="NAD-dependent epimerase/dehydratase" evidence="2">
    <location>
        <begin position="5"/>
        <end position="245"/>
    </location>
</feature>
<evidence type="ECO:0000313" key="4">
    <source>
        <dbReference type="Proteomes" id="UP000264141"/>
    </source>
</evidence>
<evidence type="ECO:0000259" key="2">
    <source>
        <dbReference type="Pfam" id="PF01370"/>
    </source>
</evidence>
<protein>
    <submittedName>
        <fullName evidence="3">KR domain-containing protein</fullName>
    </submittedName>
</protein>
<proteinExistence type="predicted"/>
<dbReference type="InterPro" id="IPR036291">
    <property type="entry name" value="NAD(P)-bd_dom_sf"/>
</dbReference>
<dbReference type="EMBL" id="DPBP01000041">
    <property type="protein sequence ID" value="HCE18363.1"/>
    <property type="molecule type" value="Genomic_DNA"/>
</dbReference>
<comment type="caution">
    <text evidence="3">The sequence shown here is derived from an EMBL/GenBank/DDBJ whole genome shotgun (WGS) entry which is preliminary data.</text>
</comment>
<organism evidence="3 4">
    <name type="scientific">Anaerolinea thermolimosa</name>
    <dbReference type="NCBI Taxonomy" id="229919"/>
    <lineage>
        <taxon>Bacteria</taxon>
        <taxon>Bacillati</taxon>
        <taxon>Chloroflexota</taxon>
        <taxon>Anaerolineae</taxon>
        <taxon>Anaerolineales</taxon>
        <taxon>Anaerolineaceae</taxon>
        <taxon>Anaerolinea</taxon>
    </lineage>
</organism>
<dbReference type="SUPFAM" id="SSF51735">
    <property type="entry name" value="NAD(P)-binding Rossmann-fold domains"/>
    <property type="match status" value="1"/>
</dbReference>
<dbReference type="STRING" id="229919.GCA_001050195_00101"/>
<dbReference type="InterPro" id="IPR001509">
    <property type="entry name" value="Epimerase_deHydtase"/>
</dbReference>
<reference evidence="3 4" key="1">
    <citation type="journal article" date="2018" name="Nat. Biotechnol.">
        <title>A standardized bacterial taxonomy based on genome phylogeny substantially revises the tree of life.</title>
        <authorList>
            <person name="Parks D.H."/>
            <person name="Chuvochina M."/>
            <person name="Waite D.W."/>
            <person name="Rinke C."/>
            <person name="Skarshewski A."/>
            <person name="Chaumeil P.A."/>
            <person name="Hugenholtz P."/>
        </authorList>
    </citation>
    <scope>NUCLEOTIDE SEQUENCE [LARGE SCALE GENOMIC DNA]</scope>
    <source>
        <strain evidence="3">UBA8781</strain>
    </source>
</reference>
<dbReference type="OrthoDB" id="9803061at2"/>
<evidence type="ECO:0000256" key="1">
    <source>
        <dbReference type="ARBA" id="ARBA00023027"/>
    </source>
</evidence>
<keyword evidence="1" id="KW-0520">NAD</keyword>
<sequence length="325" mass="36250">MARYLVTGAAGFIASRVCELLLDEGHEVVGADNLCDSYDVRLKHYRLRRLLERPGFRFSALDISERGAVDALFSTGEPFAGVINLAARAGVRASVENPWVFVSTNMTGTLNLLEACRRQGVKKFILASTSSIYGNDAPLPTPESASSDRPLQPYSASKKGAEAMCHAYHYLYDIDVTIFRYFTVYGPAGRPDMVMFRFTQWIKEHRPVRLNGDGTQTRGFTYVDDIARGTIAGLKPLGYEIINLGGHEVISMNEMIARLERLLGEKAIIERQPAHKADMLANQADITKARQLLGWEPQVTLDEGMKRLVDWYLAERSWASQVITA</sequence>
<gene>
    <name evidence="3" type="ORF">DEQ80_10930</name>
</gene>
<name>A0A3D1JIN7_9CHLR</name>
<accession>A0A3D1JIN7</accession>
<dbReference type="PANTHER" id="PTHR43574">
    <property type="entry name" value="EPIMERASE-RELATED"/>
    <property type="match status" value="1"/>
</dbReference>
<dbReference type="Gene3D" id="3.40.50.720">
    <property type="entry name" value="NAD(P)-binding Rossmann-like Domain"/>
    <property type="match status" value="1"/>
</dbReference>
<dbReference type="Pfam" id="PF01370">
    <property type="entry name" value="Epimerase"/>
    <property type="match status" value="1"/>
</dbReference>
<evidence type="ECO:0000313" key="3">
    <source>
        <dbReference type="EMBL" id="HCE18363.1"/>
    </source>
</evidence>